<dbReference type="AlphaFoldDB" id="A0A645GNF8"/>
<name>A0A645GNF8_9ZZZZ</name>
<protein>
    <submittedName>
        <fullName evidence="1">Uncharacterized protein</fullName>
    </submittedName>
</protein>
<sequence length="58" mass="6592">MRGDYLAIYSPVDRTQVVFLKTPGSYRDWITGKTLGSGKRLAFEMKRGQTVVLENIAR</sequence>
<proteinExistence type="predicted"/>
<dbReference type="EMBL" id="VSSQ01077339">
    <property type="protein sequence ID" value="MPN27439.1"/>
    <property type="molecule type" value="Genomic_DNA"/>
</dbReference>
<organism evidence="1">
    <name type="scientific">bioreactor metagenome</name>
    <dbReference type="NCBI Taxonomy" id="1076179"/>
    <lineage>
        <taxon>unclassified sequences</taxon>
        <taxon>metagenomes</taxon>
        <taxon>ecological metagenomes</taxon>
    </lineage>
</organism>
<gene>
    <name evidence="1" type="ORF">SDC9_174872</name>
</gene>
<reference evidence="1" key="1">
    <citation type="submission" date="2019-08" db="EMBL/GenBank/DDBJ databases">
        <authorList>
            <person name="Kucharzyk K."/>
            <person name="Murdoch R.W."/>
            <person name="Higgins S."/>
            <person name="Loffler F."/>
        </authorList>
    </citation>
    <scope>NUCLEOTIDE SEQUENCE</scope>
</reference>
<accession>A0A645GNF8</accession>
<comment type="caution">
    <text evidence="1">The sequence shown here is derived from an EMBL/GenBank/DDBJ whole genome shotgun (WGS) entry which is preliminary data.</text>
</comment>
<evidence type="ECO:0000313" key="1">
    <source>
        <dbReference type="EMBL" id="MPN27439.1"/>
    </source>
</evidence>